<dbReference type="SMART" id="SM00028">
    <property type="entry name" value="TPR"/>
    <property type="match status" value="3"/>
</dbReference>
<keyword evidence="5" id="KW-1185">Reference proteome</keyword>
<dbReference type="InterPro" id="IPR019734">
    <property type="entry name" value="TPR_rpt"/>
</dbReference>
<organism evidence="4 5">
    <name type="scientific">Brachyspira suanatina</name>
    <dbReference type="NCBI Taxonomy" id="381802"/>
    <lineage>
        <taxon>Bacteria</taxon>
        <taxon>Pseudomonadati</taxon>
        <taxon>Spirochaetota</taxon>
        <taxon>Spirochaetia</taxon>
        <taxon>Brachyspirales</taxon>
        <taxon>Brachyspiraceae</taxon>
        <taxon>Brachyspira</taxon>
    </lineage>
</organism>
<sequence>MEVIFKYFTLIICFLSIISCDKQVIFNRFNLNRAYNLYEKGKNADDDKALLEITSTYNDIINQKIYAQDRLASVYRTLGERSLVKQQYGYSAKYFNEALKILPNSPYLRYGLGLSYANLAESADTQEKKSNFIQRAESNITFAISKDPNNANYYAALASLQGIQKENYEEAFENIKKAVEMSPDNADYLMLLARIQYSRGNYNEAVTAYRKILNLPVENNVKETVLKNIEQIIGQRN</sequence>
<protein>
    <submittedName>
        <fullName evidence="4">Uncharacterized protein</fullName>
    </submittedName>
</protein>
<dbReference type="AlphaFoldDB" id="A0A0G4K4Y8"/>
<dbReference type="PANTHER" id="PTHR44943:SF8">
    <property type="entry name" value="TPR REPEAT-CONTAINING PROTEIN MJ0263"/>
    <property type="match status" value="1"/>
</dbReference>
<evidence type="ECO:0000256" key="2">
    <source>
        <dbReference type="ARBA" id="ARBA00022803"/>
    </source>
</evidence>
<evidence type="ECO:0000256" key="3">
    <source>
        <dbReference type="PROSITE-ProRule" id="PRU00339"/>
    </source>
</evidence>
<dbReference type="PROSITE" id="PS51257">
    <property type="entry name" value="PROKAR_LIPOPROTEIN"/>
    <property type="match status" value="1"/>
</dbReference>
<evidence type="ECO:0000256" key="1">
    <source>
        <dbReference type="ARBA" id="ARBA00022737"/>
    </source>
</evidence>
<dbReference type="PROSITE" id="PS50005">
    <property type="entry name" value="TPR"/>
    <property type="match status" value="2"/>
</dbReference>
<keyword evidence="1" id="KW-0677">Repeat</keyword>
<dbReference type="Pfam" id="PF14559">
    <property type="entry name" value="TPR_19"/>
    <property type="match status" value="1"/>
</dbReference>
<dbReference type="Proteomes" id="UP000043763">
    <property type="component" value="Unassembled WGS sequence"/>
</dbReference>
<dbReference type="InterPro" id="IPR011990">
    <property type="entry name" value="TPR-like_helical_dom_sf"/>
</dbReference>
<dbReference type="PANTHER" id="PTHR44943">
    <property type="entry name" value="CELLULOSE SYNTHASE OPERON PROTEIN C"/>
    <property type="match status" value="1"/>
</dbReference>
<dbReference type="EMBL" id="CVLB01000001">
    <property type="protein sequence ID" value="CRF32203.1"/>
    <property type="molecule type" value="Genomic_DNA"/>
</dbReference>
<name>A0A0G4K4Y8_9SPIR</name>
<feature type="repeat" description="TPR" evidence="3">
    <location>
        <begin position="72"/>
        <end position="105"/>
    </location>
</feature>
<dbReference type="InterPro" id="IPR051685">
    <property type="entry name" value="Ycf3/AcsC/BcsC/TPR_MFPF"/>
</dbReference>
<accession>A0A0G4K4Y8</accession>
<dbReference type="Gene3D" id="1.25.40.10">
    <property type="entry name" value="Tetratricopeptide repeat domain"/>
    <property type="match status" value="2"/>
</dbReference>
<evidence type="ECO:0000313" key="4">
    <source>
        <dbReference type="EMBL" id="CRF32203.1"/>
    </source>
</evidence>
<gene>
    <name evidence="4" type="ORF">BRSU_0644</name>
</gene>
<proteinExistence type="predicted"/>
<dbReference type="RefSeq" id="WP_048593755.1">
    <property type="nucleotide sequence ID" value="NZ_CVLB01000001.1"/>
</dbReference>
<dbReference type="SUPFAM" id="SSF48452">
    <property type="entry name" value="TPR-like"/>
    <property type="match status" value="1"/>
</dbReference>
<evidence type="ECO:0000313" key="5">
    <source>
        <dbReference type="Proteomes" id="UP000043763"/>
    </source>
</evidence>
<reference evidence="5" key="1">
    <citation type="submission" date="2015-04" db="EMBL/GenBank/DDBJ databases">
        <authorList>
            <person name="Mushtaq Mamoona"/>
        </authorList>
    </citation>
    <scope>NUCLEOTIDE SEQUENCE [LARGE SCALE GENOMIC DNA]</scope>
    <source>
        <strain evidence="5">AN4859/03</strain>
    </source>
</reference>
<feature type="repeat" description="TPR" evidence="3">
    <location>
        <begin position="186"/>
        <end position="219"/>
    </location>
</feature>
<dbReference type="OrthoDB" id="306858at2"/>
<keyword evidence="2 3" id="KW-0802">TPR repeat</keyword>